<name>A0A2M4D4F5_ANODA</name>
<organism evidence="2">
    <name type="scientific">Anopheles darlingi</name>
    <name type="common">Mosquito</name>
    <dbReference type="NCBI Taxonomy" id="43151"/>
    <lineage>
        <taxon>Eukaryota</taxon>
        <taxon>Metazoa</taxon>
        <taxon>Ecdysozoa</taxon>
        <taxon>Arthropoda</taxon>
        <taxon>Hexapoda</taxon>
        <taxon>Insecta</taxon>
        <taxon>Pterygota</taxon>
        <taxon>Neoptera</taxon>
        <taxon>Endopterygota</taxon>
        <taxon>Diptera</taxon>
        <taxon>Nematocera</taxon>
        <taxon>Culicoidea</taxon>
        <taxon>Culicidae</taxon>
        <taxon>Anophelinae</taxon>
        <taxon>Anopheles</taxon>
    </lineage>
</organism>
<protein>
    <submittedName>
        <fullName evidence="2">Uncharacterized protein</fullName>
    </submittedName>
</protein>
<dbReference type="EMBL" id="GGFL01008259">
    <property type="protein sequence ID" value="MBW72437.1"/>
    <property type="molecule type" value="Transcribed_RNA"/>
</dbReference>
<evidence type="ECO:0000256" key="1">
    <source>
        <dbReference type="SAM" id="Phobius"/>
    </source>
</evidence>
<evidence type="ECO:0000313" key="2">
    <source>
        <dbReference type="EMBL" id="MBW72437.1"/>
    </source>
</evidence>
<keyword evidence="1" id="KW-0812">Transmembrane</keyword>
<keyword evidence="1" id="KW-1133">Transmembrane helix</keyword>
<keyword evidence="1" id="KW-0472">Membrane</keyword>
<dbReference type="AlphaFoldDB" id="A0A2M4D4F5"/>
<sequence>MRLMVLLLLLLIRIIHIVPCMLGMHLMMMAAVVMIFFQTVATSGRCVDTLLLLCKLLQLLAFLLVAQSLLVFLIAGRSVIAITIGYSSFERSRRFSFLLLCFLRL</sequence>
<reference evidence="2" key="1">
    <citation type="submission" date="2018-01" db="EMBL/GenBank/DDBJ databases">
        <title>An insight into the sialome of Amazonian anophelines.</title>
        <authorList>
            <person name="Ribeiro J.M."/>
            <person name="Scarpassa V."/>
            <person name="Calvo E."/>
        </authorList>
    </citation>
    <scope>NUCLEOTIDE SEQUENCE</scope>
</reference>
<feature type="transmembrane region" description="Helical" evidence="1">
    <location>
        <begin position="59"/>
        <end position="86"/>
    </location>
</feature>
<proteinExistence type="predicted"/>
<accession>A0A2M4D4F5</accession>